<keyword evidence="2" id="KW-0238">DNA-binding</keyword>
<dbReference type="Proteomes" id="UP000309215">
    <property type="component" value="Unassembled WGS sequence"/>
</dbReference>
<keyword evidence="1" id="KW-0805">Transcription regulation</keyword>
<gene>
    <name evidence="5" type="ORF">E8A74_43275</name>
</gene>
<dbReference type="PANTHER" id="PTHR47894:SF1">
    <property type="entry name" value="HTH-TYPE TRANSCRIPTIONAL REGULATOR VQSM"/>
    <property type="match status" value="1"/>
</dbReference>
<evidence type="ECO:0000313" key="5">
    <source>
        <dbReference type="EMBL" id="TKC97917.1"/>
    </source>
</evidence>
<dbReference type="Gene3D" id="1.10.10.60">
    <property type="entry name" value="Homeodomain-like"/>
    <property type="match status" value="1"/>
</dbReference>
<evidence type="ECO:0000259" key="4">
    <source>
        <dbReference type="PROSITE" id="PS01124"/>
    </source>
</evidence>
<dbReference type="AlphaFoldDB" id="A0A4U1IU70"/>
<reference evidence="5 6" key="1">
    <citation type="submission" date="2019-04" db="EMBL/GenBank/DDBJ databases">
        <authorList>
            <person name="Li Y."/>
            <person name="Wang J."/>
        </authorList>
    </citation>
    <scope>NUCLEOTIDE SEQUENCE [LARGE SCALE GENOMIC DNA]</scope>
    <source>
        <strain evidence="5 6">DSM 14668</strain>
    </source>
</reference>
<dbReference type="InterPro" id="IPR018060">
    <property type="entry name" value="HTH_AraC"/>
</dbReference>
<dbReference type="GO" id="GO:0003700">
    <property type="term" value="F:DNA-binding transcription factor activity"/>
    <property type="evidence" value="ECO:0007669"/>
    <property type="project" value="InterPro"/>
</dbReference>
<dbReference type="PROSITE" id="PS01124">
    <property type="entry name" value="HTH_ARAC_FAMILY_2"/>
    <property type="match status" value="1"/>
</dbReference>
<dbReference type="GO" id="GO:0000976">
    <property type="term" value="F:transcription cis-regulatory region binding"/>
    <property type="evidence" value="ECO:0007669"/>
    <property type="project" value="TreeGrafter"/>
</dbReference>
<organism evidence="5 6">
    <name type="scientific">Polyangium fumosum</name>
    <dbReference type="NCBI Taxonomy" id="889272"/>
    <lineage>
        <taxon>Bacteria</taxon>
        <taxon>Pseudomonadati</taxon>
        <taxon>Myxococcota</taxon>
        <taxon>Polyangia</taxon>
        <taxon>Polyangiales</taxon>
        <taxon>Polyangiaceae</taxon>
        <taxon>Polyangium</taxon>
    </lineage>
</organism>
<feature type="domain" description="HTH araC/xylS-type" evidence="4">
    <location>
        <begin position="253"/>
        <end position="356"/>
    </location>
</feature>
<dbReference type="InterPro" id="IPR032687">
    <property type="entry name" value="AraC-type_N"/>
</dbReference>
<dbReference type="SMART" id="SM00342">
    <property type="entry name" value="HTH_ARAC"/>
    <property type="match status" value="1"/>
</dbReference>
<evidence type="ECO:0000256" key="3">
    <source>
        <dbReference type="ARBA" id="ARBA00023163"/>
    </source>
</evidence>
<keyword evidence="6" id="KW-1185">Reference proteome</keyword>
<dbReference type="Pfam" id="PF12833">
    <property type="entry name" value="HTH_18"/>
    <property type="match status" value="1"/>
</dbReference>
<comment type="caution">
    <text evidence="5">The sequence shown here is derived from an EMBL/GenBank/DDBJ whole genome shotgun (WGS) entry which is preliminary data.</text>
</comment>
<protein>
    <submittedName>
        <fullName evidence="5">AraC family transcriptional regulator</fullName>
    </submittedName>
</protein>
<dbReference type="InterPro" id="IPR009057">
    <property type="entry name" value="Homeodomain-like_sf"/>
</dbReference>
<dbReference type="SUPFAM" id="SSF46689">
    <property type="entry name" value="Homeodomain-like"/>
    <property type="match status" value="1"/>
</dbReference>
<name>A0A4U1IU70_9BACT</name>
<dbReference type="GO" id="GO:0005829">
    <property type="term" value="C:cytosol"/>
    <property type="evidence" value="ECO:0007669"/>
    <property type="project" value="TreeGrafter"/>
</dbReference>
<evidence type="ECO:0000313" key="6">
    <source>
        <dbReference type="Proteomes" id="UP000309215"/>
    </source>
</evidence>
<sequence length="356" mass="38987">MRQPADRSRQDASWVQGPAAVTCPATLLSPFLRHAARTGWSERDLTALCARHGVRRPAVDDLTARVPKEGAHKVVEEICARSEDDNLGIHLAREAEPSWMSLPGLLGMSVTHVREALAVGTDYSRRLLTGPASLWQFIDEQDRVHLTRTGASHDPPASRHFVEAGVGASIVLLRRFTGVAIKAIQVSFPHHAPADTSAHVELLGTRDLRFGAPRVEIVFPASVLDLRNLSADAGLWAFLQRQAEAVIEARGGADLTALVRQGLQEALWRGEEASLDRVAQSLGMTGRTLQRRLAEDGARFSALLSQVRCERALELLQRPGANLDDIAERIGLSDARSLRRALKRHTGRTPSVLRRS</sequence>
<evidence type="ECO:0000256" key="1">
    <source>
        <dbReference type="ARBA" id="ARBA00023015"/>
    </source>
</evidence>
<dbReference type="Pfam" id="PF12625">
    <property type="entry name" value="Arabinose_bd"/>
    <property type="match status" value="1"/>
</dbReference>
<proteinExistence type="predicted"/>
<accession>A0A4U1IU70</accession>
<dbReference type="PANTHER" id="PTHR47894">
    <property type="entry name" value="HTH-TYPE TRANSCRIPTIONAL REGULATOR GADX"/>
    <property type="match status" value="1"/>
</dbReference>
<dbReference type="OrthoDB" id="5488000at2"/>
<dbReference type="EMBL" id="SSMQ01000078">
    <property type="protein sequence ID" value="TKC97917.1"/>
    <property type="molecule type" value="Genomic_DNA"/>
</dbReference>
<evidence type="ECO:0000256" key="2">
    <source>
        <dbReference type="ARBA" id="ARBA00023125"/>
    </source>
</evidence>
<keyword evidence="3" id="KW-0804">Transcription</keyword>